<keyword evidence="2" id="KW-0274">FAD</keyword>
<dbReference type="RefSeq" id="WP_256600143.1">
    <property type="nucleotide sequence ID" value="NZ_JANIBJ010000001.1"/>
</dbReference>
<dbReference type="InterPro" id="IPR006094">
    <property type="entry name" value="Oxid_FAD_bind_N"/>
</dbReference>
<protein>
    <submittedName>
        <fullName evidence="4">Glycolate oxidase subunit GlcE</fullName>
        <ecNumber evidence="4">1.1.99.14</ecNumber>
    </submittedName>
</protein>
<keyword evidence="5" id="KW-1185">Reference proteome</keyword>
<dbReference type="NCBIfam" id="NF008439">
    <property type="entry name" value="PRK11282.1"/>
    <property type="match status" value="1"/>
</dbReference>
<sequence>MRGTDRESQIVRQVLRAIETGQGLRIVGGGSKAFYGGHCTADVVLNTAEHSGVIDYQPSELVVTLRSGSRMAEISELLAGQRQMLGFEPPDYAGRATLGGTLACGFSGPRRPFAGSARDFVLGCKIVNGRGEVLNFGGRVIKNVAGFDVSRLMVGALGTLGVLLEVTLRVLPVPETELTLVYALNEARALNRMQQLSGQPWPLSAMAFDGEFLRIRLSGAEAAVGAAAAQLAGDIDPDGDMFWHDLREQRLSFFQLPGSLWRIGMAPASAPLNLSGRGLLDWGGALRWLNSDMPAETIHAAASARGGHAICYRGEDKSDWMRLDGGLLGLQRNIRQAFDPLTIFNSGRLFS</sequence>
<dbReference type="GO" id="GO:0019154">
    <property type="term" value="F:glycolate dehydrogenase activity"/>
    <property type="evidence" value="ECO:0007669"/>
    <property type="project" value="UniProtKB-EC"/>
</dbReference>
<dbReference type="EMBL" id="JANIBJ010000001">
    <property type="protein sequence ID" value="MCQ8102531.1"/>
    <property type="molecule type" value="Genomic_DNA"/>
</dbReference>
<dbReference type="Gene3D" id="3.30.465.10">
    <property type="match status" value="1"/>
</dbReference>
<evidence type="ECO:0000313" key="4">
    <source>
        <dbReference type="EMBL" id="MCQ8102531.1"/>
    </source>
</evidence>
<evidence type="ECO:0000256" key="2">
    <source>
        <dbReference type="ARBA" id="ARBA00022827"/>
    </source>
</evidence>
<comment type="caution">
    <text evidence="4">The sequence shown here is derived from an EMBL/GenBank/DDBJ whole genome shotgun (WGS) entry which is preliminary data.</text>
</comment>
<organism evidence="4 5">
    <name type="scientific">Methylomonas subterranea</name>
    <dbReference type="NCBI Taxonomy" id="2952225"/>
    <lineage>
        <taxon>Bacteria</taxon>
        <taxon>Pseudomonadati</taxon>
        <taxon>Pseudomonadota</taxon>
        <taxon>Gammaproteobacteria</taxon>
        <taxon>Methylococcales</taxon>
        <taxon>Methylococcaceae</taxon>
        <taxon>Methylomonas</taxon>
    </lineage>
</organism>
<dbReference type="InterPro" id="IPR016164">
    <property type="entry name" value="FAD-linked_Oxase-like_C"/>
</dbReference>
<accession>A0ABT1TAQ3</accession>
<reference evidence="4 5" key="1">
    <citation type="submission" date="2022-07" db="EMBL/GenBank/DDBJ databases">
        <title>Methylomonas rivi sp. nov., Methylomonas rosea sp. nov., Methylomonas aureus sp. nov. and Methylomonas subterranea sp. nov., four novel methanotrophs isolated from a freshwater creek and the deep terrestrial subsurface.</title>
        <authorList>
            <person name="Abin C."/>
            <person name="Sankaranarayanan K."/>
            <person name="Garner C."/>
            <person name="Sindelar R."/>
            <person name="Kotary K."/>
            <person name="Garner R."/>
            <person name="Barclay S."/>
            <person name="Lawson P."/>
            <person name="Krumholz L."/>
        </authorList>
    </citation>
    <scope>NUCLEOTIDE SEQUENCE [LARGE SCALE GENOMIC DNA]</scope>
    <source>
        <strain evidence="4 5">SURF-2</strain>
    </source>
</reference>
<dbReference type="PROSITE" id="PS51387">
    <property type="entry name" value="FAD_PCMH"/>
    <property type="match status" value="1"/>
</dbReference>
<name>A0ABT1TAQ3_9GAMM</name>
<dbReference type="InterPro" id="IPR016166">
    <property type="entry name" value="FAD-bd_PCMH"/>
</dbReference>
<feature type="domain" description="FAD-binding PCMH-type" evidence="3">
    <location>
        <begin position="1"/>
        <end position="173"/>
    </location>
</feature>
<dbReference type="Proteomes" id="UP001524499">
    <property type="component" value="Unassembled WGS sequence"/>
</dbReference>
<dbReference type="SUPFAM" id="SSF55103">
    <property type="entry name" value="FAD-linked oxidases, C-terminal domain"/>
    <property type="match status" value="1"/>
</dbReference>
<proteinExistence type="predicted"/>
<dbReference type="SUPFAM" id="SSF56176">
    <property type="entry name" value="FAD-binding/transporter-associated domain-like"/>
    <property type="match status" value="1"/>
</dbReference>
<dbReference type="Pfam" id="PF01565">
    <property type="entry name" value="FAD_binding_4"/>
    <property type="match status" value="1"/>
</dbReference>
<dbReference type="PANTHER" id="PTHR11748:SF103">
    <property type="entry name" value="GLYCOLATE OXIDASE SUBUNIT GLCE"/>
    <property type="match status" value="1"/>
</dbReference>
<dbReference type="InterPro" id="IPR016169">
    <property type="entry name" value="FAD-bd_PCMH_sub2"/>
</dbReference>
<evidence type="ECO:0000313" key="5">
    <source>
        <dbReference type="Proteomes" id="UP001524499"/>
    </source>
</evidence>
<dbReference type="InterPro" id="IPR036318">
    <property type="entry name" value="FAD-bd_PCMH-like_sf"/>
</dbReference>
<keyword evidence="1" id="KW-0285">Flavoprotein</keyword>
<evidence type="ECO:0000256" key="1">
    <source>
        <dbReference type="ARBA" id="ARBA00022630"/>
    </source>
</evidence>
<gene>
    <name evidence="4" type="primary">glcE</name>
    <name evidence="4" type="ORF">NP590_00325</name>
</gene>
<evidence type="ECO:0000259" key="3">
    <source>
        <dbReference type="PROSITE" id="PS51387"/>
    </source>
</evidence>
<dbReference type="EC" id="1.1.99.14" evidence="4"/>
<dbReference type="PANTHER" id="PTHR11748">
    <property type="entry name" value="D-LACTATE DEHYDROGENASE"/>
    <property type="match status" value="1"/>
</dbReference>
<keyword evidence="4" id="KW-0560">Oxidoreductase</keyword>